<evidence type="ECO:0000256" key="1">
    <source>
        <dbReference type="ARBA" id="ARBA00022679"/>
    </source>
</evidence>
<dbReference type="PANTHER" id="PTHR24348:SF22">
    <property type="entry name" value="NON-SPECIFIC SERINE_THREONINE PROTEIN KINASE"/>
    <property type="match status" value="1"/>
</dbReference>
<evidence type="ECO:0000313" key="7">
    <source>
        <dbReference type="Proteomes" id="UP000324629"/>
    </source>
</evidence>
<dbReference type="Pfam" id="PF00069">
    <property type="entry name" value="Pkinase"/>
    <property type="match status" value="1"/>
</dbReference>
<keyword evidence="7" id="KW-1185">Reference proteome</keyword>
<proteinExistence type="predicted"/>
<sequence>MAMQNSPKPFRTVKQYRYSRTPIGKGAFGKVYLGQHISHSFVKIKYPVQLGSVVILVMEYCNGGSLDSYISKNEQLPLDPAKLRYIFKQITDAMCFLIEHKIVHRDLKPANILIRHNHTSEGVAVTKIPLEDLTFKVADFGMARVFSDDEEFRTVCGTYLYMAPEVPTRSYSVKSDVWSMGVMILECMFGNRRLRELYRINQLGTRVPVNTDRVLVNLIRSILERDPQKRLDFHRIRRHAFFRNDSVLPQTTRDAFPLQLFRNNPPVTIETLQNVIKNLDSIPEEES</sequence>
<reference evidence="6 7" key="1">
    <citation type="journal article" date="2019" name="Gigascience">
        <title>Whole-genome sequence of the oriental lung fluke Paragonimus westermani.</title>
        <authorList>
            <person name="Oey H."/>
            <person name="Zakrzewski M."/>
            <person name="Narain K."/>
            <person name="Devi K.R."/>
            <person name="Agatsuma T."/>
            <person name="Nawaratna S."/>
            <person name="Gobert G.N."/>
            <person name="Jones M.K."/>
            <person name="Ragan M.A."/>
            <person name="McManus D.P."/>
            <person name="Krause L."/>
        </authorList>
    </citation>
    <scope>NUCLEOTIDE SEQUENCE [LARGE SCALE GENOMIC DNA]</scope>
    <source>
        <strain evidence="6 7">IND2009</strain>
    </source>
</reference>
<evidence type="ECO:0000313" key="6">
    <source>
        <dbReference type="EMBL" id="KAA3675689.1"/>
    </source>
</evidence>
<protein>
    <submittedName>
        <fullName evidence="6">Serine/threonine-protein kinase ULK2</fullName>
    </submittedName>
</protein>
<feature type="non-terminal residue" evidence="6">
    <location>
        <position position="287"/>
    </location>
</feature>
<dbReference type="AlphaFoldDB" id="A0A5J4NJZ5"/>
<evidence type="ECO:0000256" key="2">
    <source>
        <dbReference type="ARBA" id="ARBA00022741"/>
    </source>
</evidence>
<dbReference type="Gene3D" id="1.10.510.10">
    <property type="entry name" value="Transferase(Phosphotransferase) domain 1"/>
    <property type="match status" value="1"/>
</dbReference>
<evidence type="ECO:0000256" key="3">
    <source>
        <dbReference type="ARBA" id="ARBA00022777"/>
    </source>
</evidence>
<dbReference type="GO" id="GO:0000407">
    <property type="term" value="C:phagophore assembly site"/>
    <property type="evidence" value="ECO:0007669"/>
    <property type="project" value="TreeGrafter"/>
</dbReference>
<keyword evidence="2" id="KW-0547">Nucleotide-binding</keyword>
<dbReference type="Proteomes" id="UP000324629">
    <property type="component" value="Unassembled WGS sequence"/>
</dbReference>
<dbReference type="InterPro" id="IPR045269">
    <property type="entry name" value="Atg1-like"/>
</dbReference>
<gene>
    <name evidence="6" type="ORF">DEA37_0001111</name>
</gene>
<dbReference type="GO" id="GO:0005829">
    <property type="term" value="C:cytosol"/>
    <property type="evidence" value="ECO:0007669"/>
    <property type="project" value="TreeGrafter"/>
</dbReference>
<keyword evidence="1" id="KW-0808">Transferase</keyword>
<dbReference type="GO" id="GO:0010506">
    <property type="term" value="P:regulation of autophagy"/>
    <property type="evidence" value="ECO:0007669"/>
    <property type="project" value="InterPro"/>
</dbReference>
<dbReference type="EMBL" id="QNGE01002374">
    <property type="protein sequence ID" value="KAA3675689.1"/>
    <property type="molecule type" value="Genomic_DNA"/>
</dbReference>
<dbReference type="GO" id="GO:0000045">
    <property type="term" value="P:autophagosome assembly"/>
    <property type="evidence" value="ECO:0007669"/>
    <property type="project" value="TreeGrafter"/>
</dbReference>
<dbReference type="InterPro" id="IPR008271">
    <property type="entry name" value="Ser/Thr_kinase_AS"/>
</dbReference>
<dbReference type="GO" id="GO:0005776">
    <property type="term" value="C:autophagosome"/>
    <property type="evidence" value="ECO:0007669"/>
    <property type="project" value="TreeGrafter"/>
</dbReference>
<keyword evidence="4" id="KW-0067">ATP-binding</keyword>
<organism evidence="6 7">
    <name type="scientific">Paragonimus westermani</name>
    <dbReference type="NCBI Taxonomy" id="34504"/>
    <lineage>
        <taxon>Eukaryota</taxon>
        <taxon>Metazoa</taxon>
        <taxon>Spiralia</taxon>
        <taxon>Lophotrochozoa</taxon>
        <taxon>Platyhelminthes</taxon>
        <taxon>Trematoda</taxon>
        <taxon>Digenea</taxon>
        <taxon>Plagiorchiida</taxon>
        <taxon>Troglotremata</taxon>
        <taxon>Troglotrematidae</taxon>
        <taxon>Paragonimus</taxon>
    </lineage>
</organism>
<dbReference type="GO" id="GO:0005524">
    <property type="term" value="F:ATP binding"/>
    <property type="evidence" value="ECO:0007669"/>
    <property type="project" value="UniProtKB-KW"/>
</dbReference>
<feature type="domain" description="Protein kinase" evidence="5">
    <location>
        <begin position="1"/>
        <end position="242"/>
    </location>
</feature>
<dbReference type="InterPro" id="IPR000719">
    <property type="entry name" value="Prot_kinase_dom"/>
</dbReference>
<dbReference type="PANTHER" id="PTHR24348">
    <property type="entry name" value="SERINE/THREONINE-PROTEIN KINASE UNC-51-RELATED"/>
    <property type="match status" value="1"/>
</dbReference>
<dbReference type="InterPro" id="IPR011009">
    <property type="entry name" value="Kinase-like_dom_sf"/>
</dbReference>
<dbReference type="PROSITE" id="PS00108">
    <property type="entry name" value="PROTEIN_KINASE_ST"/>
    <property type="match status" value="1"/>
</dbReference>
<evidence type="ECO:0000259" key="5">
    <source>
        <dbReference type="PROSITE" id="PS50011"/>
    </source>
</evidence>
<dbReference type="SUPFAM" id="SSF56112">
    <property type="entry name" value="Protein kinase-like (PK-like)"/>
    <property type="match status" value="1"/>
</dbReference>
<dbReference type="GO" id="GO:0016020">
    <property type="term" value="C:membrane"/>
    <property type="evidence" value="ECO:0007669"/>
    <property type="project" value="TreeGrafter"/>
</dbReference>
<dbReference type="GO" id="GO:0004674">
    <property type="term" value="F:protein serine/threonine kinase activity"/>
    <property type="evidence" value="ECO:0007669"/>
    <property type="project" value="InterPro"/>
</dbReference>
<dbReference type="SMART" id="SM00220">
    <property type="entry name" value="S_TKc"/>
    <property type="match status" value="1"/>
</dbReference>
<accession>A0A5J4NJZ5</accession>
<dbReference type="PROSITE" id="PS50011">
    <property type="entry name" value="PROTEIN_KINASE_DOM"/>
    <property type="match status" value="1"/>
</dbReference>
<name>A0A5J4NJZ5_9TREM</name>
<keyword evidence="3 6" id="KW-0418">Kinase</keyword>
<evidence type="ECO:0000256" key="4">
    <source>
        <dbReference type="ARBA" id="ARBA00022840"/>
    </source>
</evidence>
<comment type="caution">
    <text evidence="6">The sequence shown here is derived from an EMBL/GenBank/DDBJ whole genome shotgun (WGS) entry which is preliminary data.</text>
</comment>